<dbReference type="Proteomes" id="UP000541444">
    <property type="component" value="Unassembled WGS sequence"/>
</dbReference>
<feature type="transmembrane region" description="Helical" evidence="2">
    <location>
        <begin position="6"/>
        <end position="28"/>
    </location>
</feature>
<keyword evidence="1" id="KW-0175">Coiled coil</keyword>
<keyword evidence="2" id="KW-0472">Membrane</keyword>
<proteinExistence type="predicted"/>
<evidence type="ECO:0000256" key="2">
    <source>
        <dbReference type="SAM" id="Phobius"/>
    </source>
</evidence>
<keyword evidence="4" id="KW-1185">Reference proteome</keyword>
<accession>A0A7J7MQ76</accession>
<dbReference type="AlphaFoldDB" id="A0A7J7MQ76"/>
<gene>
    <name evidence="3" type="ORF">GIB67_039711</name>
</gene>
<protein>
    <submittedName>
        <fullName evidence="3">Uncharacterized protein</fullName>
    </submittedName>
</protein>
<sequence>MVSSTLCRFLLGFVFPVMWYYATVFYFGNYYRKDPREMAGLATSAIAVNTYEAKKQELMAENEQLRALLHSMQTSNFEQTRGERMVERPDPREYIEGEHVILRSGPNPSKSSEFLG</sequence>
<reference evidence="3 4" key="1">
    <citation type="journal article" date="2020" name="IScience">
        <title>Genome Sequencing of the Endangered Kingdonia uniflora (Circaeasteraceae, Ranunculales) Reveals Potential Mechanisms of Evolutionary Specialization.</title>
        <authorList>
            <person name="Sun Y."/>
            <person name="Deng T."/>
            <person name="Zhang A."/>
            <person name="Moore M.J."/>
            <person name="Landis J.B."/>
            <person name="Lin N."/>
            <person name="Zhang H."/>
            <person name="Zhang X."/>
            <person name="Huang J."/>
            <person name="Zhang X."/>
            <person name="Sun H."/>
            <person name="Wang H."/>
        </authorList>
    </citation>
    <scope>NUCLEOTIDE SEQUENCE [LARGE SCALE GENOMIC DNA]</scope>
    <source>
        <strain evidence="3">TB1705</strain>
        <tissue evidence="3">Leaf</tissue>
    </source>
</reference>
<comment type="caution">
    <text evidence="3">The sequence shown here is derived from an EMBL/GenBank/DDBJ whole genome shotgun (WGS) entry which is preliminary data.</text>
</comment>
<dbReference type="PANTHER" id="PTHR46666:SF2">
    <property type="entry name" value="60S RIBOSOMAL L18A-LIKE PROTEIN"/>
    <property type="match status" value="1"/>
</dbReference>
<evidence type="ECO:0000256" key="1">
    <source>
        <dbReference type="SAM" id="Coils"/>
    </source>
</evidence>
<feature type="coiled-coil region" evidence="1">
    <location>
        <begin position="48"/>
        <end position="75"/>
    </location>
</feature>
<dbReference type="EMBL" id="JACGCM010001289">
    <property type="protein sequence ID" value="KAF6156950.1"/>
    <property type="molecule type" value="Genomic_DNA"/>
</dbReference>
<dbReference type="OrthoDB" id="1992009at2759"/>
<organism evidence="3 4">
    <name type="scientific">Kingdonia uniflora</name>
    <dbReference type="NCBI Taxonomy" id="39325"/>
    <lineage>
        <taxon>Eukaryota</taxon>
        <taxon>Viridiplantae</taxon>
        <taxon>Streptophyta</taxon>
        <taxon>Embryophyta</taxon>
        <taxon>Tracheophyta</taxon>
        <taxon>Spermatophyta</taxon>
        <taxon>Magnoliopsida</taxon>
        <taxon>Ranunculales</taxon>
        <taxon>Circaeasteraceae</taxon>
        <taxon>Kingdonia</taxon>
    </lineage>
</organism>
<keyword evidence="2" id="KW-0812">Transmembrane</keyword>
<name>A0A7J7MQ76_9MAGN</name>
<evidence type="ECO:0000313" key="3">
    <source>
        <dbReference type="EMBL" id="KAF6156950.1"/>
    </source>
</evidence>
<dbReference type="PANTHER" id="PTHR46666">
    <property type="entry name" value="60S RIBOSOMAL L18A-LIKE PROTEIN"/>
    <property type="match status" value="1"/>
</dbReference>
<keyword evidence="2" id="KW-1133">Transmembrane helix</keyword>
<evidence type="ECO:0000313" key="4">
    <source>
        <dbReference type="Proteomes" id="UP000541444"/>
    </source>
</evidence>